<keyword evidence="1" id="KW-0175">Coiled coil</keyword>
<protein>
    <submittedName>
        <fullName evidence="3">Uncharacterized protein</fullName>
    </submittedName>
</protein>
<dbReference type="InParanoid" id="K1Q197"/>
<sequence>MSLYENEAENDNAVDADNFENEMDSPQSSESRNDMAHYEGSNENLGYNLLSDIQQYLEQERQSSAALKEEAQALKEQITNKEDVLKELEKNNSDLLSNYLEMKKKEEELAG</sequence>
<dbReference type="EMBL" id="JH817212">
    <property type="protein sequence ID" value="EKC27698.1"/>
    <property type="molecule type" value="Genomic_DNA"/>
</dbReference>
<name>K1Q197_MAGGI</name>
<feature type="region of interest" description="Disordered" evidence="2">
    <location>
        <begin position="1"/>
        <end position="43"/>
    </location>
</feature>
<accession>K1Q197</accession>
<feature type="coiled-coil region" evidence="1">
    <location>
        <begin position="57"/>
        <end position="105"/>
    </location>
</feature>
<dbReference type="AlphaFoldDB" id="K1Q197"/>
<dbReference type="HOGENOM" id="CLU_2160795_0_0_1"/>
<evidence type="ECO:0000313" key="3">
    <source>
        <dbReference type="EMBL" id="EKC27698.1"/>
    </source>
</evidence>
<proteinExistence type="predicted"/>
<evidence type="ECO:0000256" key="2">
    <source>
        <dbReference type="SAM" id="MobiDB-lite"/>
    </source>
</evidence>
<feature type="compositionally biased region" description="Acidic residues" evidence="2">
    <location>
        <begin position="1"/>
        <end position="23"/>
    </location>
</feature>
<reference evidence="3" key="1">
    <citation type="journal article" date="2012" name="Nature">
        <title>The oyster genome reveals stress adaptation and complexity of shell formation.</title>
        <authorList>
            <person name="Zhang G."/>
            <person name="Fang X."/>
            <person name="Guo X."/>
            <person name="Li L."/>
            <person name="Luo R."/>
            <person name="Xu F."/>
            <person name="Yang P."/>
            <person name="Zhang L."/>
            <person name="Wang X."/>
            <person name="Qi H."/>
            <person name="Xiong Z."/>
            <person name="Que H."/>
            <person name="Xie Y."/>
            <person name="Holland P.W."/>
            <person name="Paps J."/>
            <person name="Zhu Y."/>
            <person name="Wu F."/>
            <person name="Chen Y."/>
            <person name="Wang J."/>
            <person name="Peng C."/>
            <person name="Meng J."/>
            <person name="Yang L."/>
            <person name="Liu J."/>
            <person name="Wen B."/>
            <person name="Zhang N."/>
            <person name="Huang Z."/>
            <person name="Zhu Q."/>
            <person name="Feng Y."/>
            <person name="Mount A."/>
            <person name="Hedgecock D."/>
            <person name="Xu Z."/>
            <person name="Liu Y."/>
            <person name="Domazet-Loso T."/>
            <person name="Du Y."/>
            <person name="Sun X."/>
            <person name="Zhang S."/>
            <person name="Liu B."/>
            <person name="Cheng P."/>
            <person name="Jiang X."/>
            <person name="Li J."/>
            <person name="Fan D."/>
            <person name="Wang W."/>
            <person name="Fu W."/>
            <person name="Wang T."/>
            <person name="Wang B."/>
            <person name="Zhang J."/>
            <person name="Peng Z."/>
            <person name="Li Y."/>
            <person name="Li N."/>
            <person name="Wang J."/>
            <person name="Chen M."/>
            <person name="He Y."/>
            <person name="Tan F."/>
            <person name="Song X."/>
            <person name="Zheng Q."/>
            <person name="Huang R."/>
            <person name="Yang H."/>
            <person name="Du X."/>
            <person name="Chen L."/>
            <person name="Yang M."/>
            <person name="Gaffney P.M."/>
            <person name="Wang S."/>
            <person name="Luo L."/>
            <person name="She Z."/>
            <person name="Ming Y."/>
            <person name="Huang W."/>
            <person name="Zhang S."/>
            <person name="Huang B."/>
            <person name="Zhang Y."/>
            <person name="Qu T."/>
            <person name="Ni P."/>
            <person name="Miao G."/>
            <person name="Wang J."/>
            <person name="Wang Q."/>
            <person name="Steinberg C.E."/>
            <person name="Wang H."/>
            <person name="Li N."/>
            <person name="Qian L."/>
            <person name="Zhang G."/>
            <person name="Li Y."/>
            <person name="Yang H."/>
            <person name="Liu X."/>
            <person name="Wang J."/>
            <person name="Yin Y."/>
            <person name="Wang J."/>
        </authorList>
    </citation>
    <scope>NUCLEOTIDE SEQUENCE [LARGE SCALE GENOMIC DNA]</scope>
    <source>
        <strain evidence="3">05x7-T-G4-1.051#20</strain>
    </source>
</reference>
<gene>
    <name evidence="3" type="ORF">CGI_10000502</name>
</gene>
<evidence type="ECO:0000256" key="1">
    <source>
        <dbReference type="SAM" id="Coils"/>
    </source>
</evidence>
<organism evidence="3">
    <name type="scientific">Magallana gigas</name>
    <name type="common">Pacific oyster</name>
    <name type="synonym">Crassostrea gigas</name>
    <dbReference type="NCBI Taxonomy" id="29159"/>
    <lineage>
        <taxon>Eukaryota</taxon>
        <taxon>Metazoa</taxon>
        <taxon>Spiralia</taxon>
        <taxon>Lophotrochozoa</taxon>
        <taxon>Mollusca</taxon>
        <taxon>Bivalvia</taxon>
        <taxon>Autobranchia</taxon>
        <taxon>Pteriomorphia</taxon>
        <taxon>Ostreida</taxon>
        <taxon>Ostreoidea</taxon>
        <taxon>Ostreidae</taxon>
        <taxon>Magallana</taxon>
    </lineage>
</organism>